<comment type="caution">
    <text evidence="1">The sequence shown here is derived from an EMBL/GenBank/DDBJ whole genome shotgun (WGS) entry which is preliminary data.</text>
</comment>
<dbReference type="Gene3D" id="3.30.2230.10">
    <property type="entry name" value="DUSP-like"/>
    <property type="match status" value="1"/>
</dbReference>
<dbReference type="InterPro" id="IPR035927">
    <property type="entry name" value="DUSP-like_sf"/>
</dbReference>
<dbReference type="InterPro" id="IPR032675">
    <property type="entry name" value="LRR_dom_sf"/>
</dbReference>
<dbReference type="Gene3D" id="3.80.10.10">
    <property type="entry name" value="Ribonuclease Inhibitor"/>
    <property type="match status" value="1"/>
</dbReference>
<dbReference type="Gene3D" id="3.10.20.90">
    <property type="entry name" value="Phosphatidylinositol 3-kinase Catalytic Subunit, Chain A, domain 1"/>
    <property type="match status" value="1"/>
</dbReference>
<dbReference type="OrthoDB" id="10065817at2759"/>
<name>A0A815HNG8_9BILA</name>
<dbReference type="Proteomes" id="UP000663891">
    <property type="component" value="Unassembled WGS sequence"/>
</dbReference>
<dbReference type="AlphaFoldDB" id="A0A815HNG8"/>
<protein>
    <submittedName>
        <fullName evidence="1">Uncharacterized protein</fullName>
    </submittedName>
</protein>
<accession>A0A815HNG8</accession>
<organism evidence="1 2">
    <name type="scientific">Adineta steineri</name>
    <dbReference type="NCBI Taxonomy" id="433720"/>
    <lineage>
        <taxon>Eukaryota</taxon>
        <taxon>Metazoa</taxon>
        <taxon>Spiralia</taxon>
        <taxon>Gnathifera</taxon>
        <taxon>Rotifera</taxon>
        <taxon>Eurotatoria</taxon>
        <taxon>Bdelloidea</taxon>
        <taxon>Adinetida</taxon>
        <taxon>Adinetidae</taxon>
        <taxon>Adineta</taxon>
    </lineage>
</organism>
<evidence type="ECO:0000313" key="2">
    <source>
        <dbReference type="Proteomes" id="UP000663891"/>
    </source>
</evidence>
<gene>
    <name evidence="1" type="ORF">VCS650_LOCUS33936</name>
</gene>
<reference evidence="1" key="1">
    <citation type="submission" date="2021-02" db="EMBL/GenBank/DDBJ databases">
        <authorList>
            <person name="Nowell W R."/>
        </authorList>
    </citation>
    <scope>NUCLEOTIDE SEQUENCE</scope>
</reference>
<proteinExistence type="predicted"/>
<sequence length="455" mass="52846">MGIGSTKILSYDEASKRFISNDCVQLQPGLRHGIHFEMIPELLWIFLRKYYRCNGPVVCRKVIYRKKINKPELDLYPLITRIYRNQILSPQPSATTNTNNNNSQSMQFVYPLLNYVSASMSGLNNSSNSATSNTTRHILACSYFVSQYQTVRSLAEELSIKFGKSLEEIRLWMRYNDNDLRPIDFESIDDITCQEAGFIQNTDILLEIPMVAIPSLCKLTLVVDGKIIDQILWPNPCTIQELRIRTCTDENLFNILHQLPNLRIFGMNEFNIQSINQIVQRTSYYQLTSFSFNYISISIDKIEFLLSFFPSLIYLKLTTKATQSYDFGKRFSQWEQEHFIGKKLPLLQKFDFDISFMCDNNLNLESVLTPFCTSFWLEEKHWFVTAIYRHDNWGSILTLQSSIFSTEIFPNKLSSSAIAYSATTIRSDNALKRSNDWNLRINLSWISMVNIKCLL</sequence>
<evidence type="ECO:0000313" key="1">
    <source>
        <dbReference type="EMBL" id="CAF1354119.1"/>
    </source>
</evidence>
<dbReference type="SUPFAM" id="SSF143791">
    <property type="entry name" value="DUSP-like"/>
    <property type="match status" value="1"/>
</dbReference>
<dbReference type="EMBL" id="CAJNON010000685">
    <property type="protein sequence ID" value="CAF1354119.1"/>
    <property type="molecule type" value="Genomic_DNA"/>
</dbReference>